<dbReference type="PROSITE" id="PS50837">
    <property type="entry name" value="NACHT"/>
    <property type="match status" value="1"/>
</dbReference>
<dbReference type="SUPFAM" id="SSF52540">
    <property type="entry name" value="P-loop containing nucleoside triphosphate hydrolases"/>
    <property type="match status" value="1"/>
</dbReference>
<dbReference type="InterPro" id="IPR007111">
    <property type="entry name" value="NACHT_NTPase"/>
</dbReference>
<accession>A0ABV4DVA6</accession>
<dbReference type="RefSeq" id="WP_369868659.1">
    <property type="nucleotide sequence ID" value="NZ_JBGFFE010000005.1"/>
</dbReference>
<gene>
    <name evidence="2" type="ORF">AB8S09_05785</name>
</gene>
<protein>
    <submittedName>
        <fullName evidence="2">NACHT domain-containing NTPase</fullName>
    </submittedName>
</protein>
<name>A0ABV4DVA6_9CLOT</name>
<dbReference type="Pfam" id="PF05729">
    <property type="entry name" value="NACHT"/>
    <property type="match status" value="1"/>
</dbReference>
<dbReference type="EMBL" id="JBGFFE010000005">
    <property type="protein sequence ID" value="MEY8763162.1"/>
    <property type="molecule type" value="Genomic_DNA"/>
</dbReference>
<evidence type="ECO:0000259" key="1">
    <source>
        <dbReference type="PROSITE" id="PS50837"/>
    </source>
</evidence>
<organism evidence="2 3">
    <name type="scientific">Clostridium lapidicellarium</name>
    <dbReference type="NCBI Taxonomy" id="3240931"/>
    <lineage>
        <taxon>Bacteria</taxon>
        <taxon>Bacillati</taxon>
        <taxon>Bacillota</taxon>
        <taxon>Clostridia</taxon>
        <taxon>Eubacteriales</taxon>
        <taxon>Clostridiaceae</taxon>
        <taxon>Clostridium</taxon>
    </lineage>
</organism>
<evidence type="ECO:0000313" key="3">
    <source>
        <dbReference type="Proteomes" id="UP001565220"/>
    </source>
</evidence>
<keyword evidence="3" id="KW-1185">Reference proteome</keyword>
<sequence length="786" mass="90720">MEYSDFLQKFYLPDTGGGLVGYKSKRKTALFFFENGLDDGYNDSIICPSDSTFEKWVDGKRKPESAIWSEASKHLDDGKLAKKLLAVLNTRNLKNIMVSFGITFKIEEVPDRKKFSTAVAAQFVAIAEGYGIADNIVSEEYKKTPEPVGFETYLRGAENKYKWIRLPGEEECLLGDVFVCNNIGTSAAVFPHRIKGKCIENATMEKLRTYDRRGEVLRVILIGGCGYGKTLMLQHLFLEAAEHSDETGRFPIIAELRNFSSSYDGFLPFIVDTVREYDPSFTESSAIEVLEKGQAQILFDGLDELDPEEVKFFQKKLAELTHRYPNIQVIVTSRPCSAINGISGFMKLYLHPLDEDQVNSLLDKLLIRKQDAKAKKTIFSFFELGTGYVKKDGFIATNPMLLTVIVSNYEKLMEFNGDKTRFYELMYDVLIRGHDEGKEAFDRFFHSVGSREEFTQVFRAFCALTFMDGVYEFDRRIFEKYFNLIKKQEGLSNPNIFRLDGFEHDVCATACMMYEQESGIYYIDPGFQDYFFAEYYYFEDTEKTKAMGEALNRRQMKSFRNLDGLKMLNKMSPEKMEVCVFLPYLNEIFKESDETKCFMRFLACGYRDCIYVNFDEVAIKTSMVKLKANKFDYPLDSNPPKNIVMGLILDMLNLNNTFSLGAWVEPLKEENGATHFITGYLDAIEKPEGPDRTYVIKTIENGIHYKDDPDYFEDMRLMPMPIRDDRGKPVCFGYKYRVNPLSLLSDQRRTEDFIDMAKKAGLVDIFMNVKNYYNQMVERQKANDFR</sequence>
<dbReference type="InterPro" id="IPR027417">
    <property type="entry name" value="P-loop_NTPase"/>
</dbReference>
<dbReference type="Proteomes" id="UP001565220">
    <property type="component" value="Unassembled WGS sequence"/>
</dbReference>
<proteinExistence type="predicted"/>
<reference evidence="2 3" key="1">
    <citation type="submission" date="2024-08" db="EMBL/GenBank/DDBJ databases">
        <title>Clostridium lapicellarii sp. nov., and Clostridium renhuaiense sp. nov., two species isolated from the mud in a fermentation cellar used for producing sauce-flavour Chinese liquors.</title>
        <authorList>
            <person name="Yang F."/>
            <person name="Wang H."/>
            <person name="Chen L.Q."/>
            <person name="Zhou N."/>
            <person name="Lu J.J."/>
            <person name="Pu X.X."/>
            <person name="Wan B."/>
            <person name="Wang L."/>
            <person name="Liu S.J."/>
        </authorList>
    </citation>
    <scope>NUCLEOTIDE SEQUENCE [LARGE SCALE GENOMIC DNA]</scope>
    <source>
        <strain evidence="2 3">MT-113</strain>
    </source>
</reference>
<comment type="caution">
    <text evidence="2">The sequence shown here is derived from an EMBL/GenBank/DDBJ whole genome shotgun (WGS) entry which is preliminary data.</text>
</comment>
<evidence type="ECO:0000313" key="2">
    <source>
        <dbReference type="EMBL" id="MEY8763162.1"/>
    </source>
</evidence>
<dbReference type="Gene3D" id="3.40.50.300">
    <property type="entry name" value="P-loop containing nucleotide triphosphate hydrolases"/>
    <property type="match status" value="1"/>
</dbReference>
<feature type="domain" description="NACHT" evidence="1">
    <location>
        <begin position="217"/>
        <end position="335"/>
    </location>
</feature>